<dbReference type="InterPro" id="IPR016181">
    <property type="entry name" value="Acyl_CoA_acyltransferase"/>
</dbReference>
<reference evidence="2 3" key="1">
    <citation type="journal article" date="2015" name="Microbiome">
        <title>Genomic resolution of linkages in carbon, nitrogen, and sulfur cycling among widespread estuary sediment bacteria.</title>
        <authorList>
            <person name="Baker B.J."/>
            <person name="Lazar C.S."/>
            <person name="Teske A.P."/>
            <person name="Dick G.J."/>
        </authorList>
    </citation>
    <scope>NUCLEOTIDE SEQUENCE [LARGE SCALE GENOMIC DNA]</scope>
    <source>
        <strain evidence="2">DG_24</strain>
    </source>
</reference>
<dbReference type="PANTHER" id="PTHR43792">
    <property type="entry name" value="GNAT FAMILY, PUTATIVE (AFU_ORTHOLOGUE AFUA_3G00765)-RELATED-RELATED"/>
    <property type="match status" value="1"/>
</dbReference>
<feature type="domain" description="N-acetyltransferase" evidence="1">
    <location>
        <begin position="12"/>
        <end position="181"/>
    </location>
</feature>
<dbReference type="AlphaFoldDB" id="A0A0S7WU58"/>
<dbReference type="Pfam" id="PF13302">
    <property type="entry name" value="Acetyltransf_3"/>
    <property type="match status" value="1"/>
</dbReference>
<evidence type="ECO:0000313" key="2">
    <source>
        <dbReference type="EMBL" id="KPJ53449.1"/>
    </source>
</evidence>
<dbReference type="PANTHER" id="PTHR43792:SF1">
    <property type="entry name" value="N-ACETYLTRANSFERASE DOMAIN-CONTAINING PROTEIN"/>
    <property type="match status" value="1"/>
</dbReference>
<dbReference type="PROSITE" id="PS51186">
    <property type="entry name" value="GNAT"/>
    <property type="match status" value="1"/>
</dbReference>
<organism evidence="2 3">
    <name type="scientific">candidate division TA06 bacterium DG_24</name>
    <dbReference type="NCBI Taxonomy" id="1703770"/>
    <lineage>
        <taxon>Bacteria</taxon>
        <taxon>Bacteria division TA06</taxon>
    </lineage>
</organism>
<sequence>MFKDMYIETERLVIRPFTMDDLHDLHAIVSQDEVMEYLPDDPMTLAETERTLSWIIDSYDRNRPRKIIKYTVAVILKESGELIGWCGLGPLDFDPSQIELYYGLRKQSWGGGVATEAARALAEYGFHTVSLDRIVGVVPPANVASKRVLEKIGMIYRMRVAGLPPDHSAYEGLLYFSLTAEQIDR</sequence>
<dbReference type="Proteomes" id="UP000052008">
    <property type="component" value="Unassembled WGS sequence"/>
</dbReference>
<evidence type="ECO:0000313" key="3">
    <source>
        <dbReference type="Proteomes" id="UP000052008"/>
    </source>
</evidence>
<evidence type="ECO:0000259" key="1">
    <source>
        <dbReference type="PROSITE" id="PS51186"/>
    </source>
</evidence>
<dbReference type="EMBL" id="LIZS01000019">
    <property type="protein sequence ID" value="KPJ53449.1"/>
    <property type="molecule type" value="Genomic_DNA"/>
</dbReference>
<dbReference type="Gene3D" id="3.40.630.30">
    <property type="match status" value="1"/>
</dbReference>
<dbReference type="InterPro" id="IPR000182">
    <property type="entry name" value="GNAT_dom"/>
</dbReference>
<dbReference type="GO" id="GO:0016747">
    <property type="term" value="F:acyltransferase activity, transferring groups other than amino-acyl groups"/>
    <property type="evidence" value="ECO:0007669"/>
    <property type="project" value="InterPro"/>
</dbReference>
<name>A0A0S7WU58_UNCT6</name>
<dbReference type="STRING" id="1703770.AMJ39_04725"/>
<protein>
    <recommendedName>
        <fullName evidence="1">N-acetyltransferase domain-containing protein</fullName>
    </recommendedName>
</protein>
<comment type="caution">
    <text evidence="2">The sequence shown here is derived from an EMBL/GenBank/DDBJ whole genome shotgun (WGS) entry which is preliminary data.</text>
</comment>
<dbReference type="SUPFAM" id="SSF55729">
    <property type="entry name" value="Acyl-CoA N-acyltransferases (Nat)"/>
    <property type="match status" value="1"/>
</dbReference>
<proteinExistence type="predicted"/>
<gene>
    <name evidence="2" type="ORF">AMJ39_04725</name>
</gene>
<dbReference type="InterPro" id="IPR051531">
    <property type="entry name" value="N-acetyltransferase"/>
</dbReference>
<accession>A0A0S7WU58</accession>